<dbReference type="PROSITE" id="PS51677">
    <property type="entry name" value="NODB"/>
    <property type="match status" value="1"/>
</dbReference>
<dbReference type="PANTHER" id="PTHR10587:SF133">
    <property type="entry name" value="CHITIN DEACETYLASE 1-RELATED"/>
    <property type="match status" value="1"/>
</dbReference>
<accession>A0ABN7VPI8</accession>
<dbReference type="EMBL" id="CAJVQB010019403">
    <property type="protein sequence ID" value="CAG8791015.1"/>
    <property type="molecule type" value="Genomic_DNA"/>
</dbReference>
<dbReference type="Pfam" id="PF01522">
    <property type="entry name" value="Polysacc_deac_1"/>
    <property type="match status" value="1"/>
</dbReference>
<keyword evidence="2" id="KW-0378">Hydrolase</keyword>
<comment type="caution">
    <text evidence="5">The sequence shown here is derived from an EMBL/GenBank/DDBJ whole genome shotgun (WGS) entry which is preliminary data.</text>
</comment>
<organism evidence="5 6">
    <name type="scientific">Gigaspora margarita</name>
    <dbReference type="NCBI Taxonomy" id="4874"/>
    <lineage>
        <taxon>Eukaryota</taxon>
        <taxon>Fungi</taxon>
        <taxon>Fungi incertae sedis</taxon>
        <taxon>Mucoromycota</taxon>
        <taxon>Glomeromycotina</taxon>
        <taxon>Glomeromycetes</taxon>
        <taxon>Diversisporales</taxon>
        <taxon>Gigasporaceae</taxon>
        <taxon>Gigaspora</taxon>
    </lineage>
</organism>
<evidence type="ECO:0000256" key="1">
    <source>
        <dbReference type="ARBA" id="ARBA00022723"/>
    </source>
</evidence>
<dbReference type="InterPro" id="IPR050248">
    <property type="entry name" value="Polysacc_deacetylase_ArnD"/>
</dbReference>
<feature type="signal peptide" evidence="3">
    <location>
        <begin position="1"/>
        <end position="21"/>
    </location>
</feature>
<evidence type="ECO:0000256" key="3">
    <source>
        <dbReference type="SAM" id="SignalP"/>
    </source>
</evidence>
<feature type="non-terminal residue" evidence="5">
    <location>
        <position position="251"/>
    </location>
</feature>
<keyword evidence="6" id="KW-1185">Reference proteome</keyword>
<dbReference type="SUPFAM" id="SSF88713">
    <property type="entry name" value="Glycoside hydrolase/deacetylase"/>
    <property type="match status" value="1"/>
</dbReference>
<evidence type="ECO:0000256" key="2">
    <source>
        <dbReference type="ARBA" id="ARBA00022801"/>
    </source>
</evidence>
<evidence type="ECO:0000313" key="6">
    <source>
        <dbReference type="Proteomes" id="UP000789901"/>
    </source>
</evidence>
<gene>
    <name evidence="5" type="ORF">GMARGA_LOCUS21239</name>
</gene>
<dbReference type="Gene3D" id="3.20.20.370">
    <property type="entry name" value="Glycoside hydrolase/deacetylase"/>
    <property type="match status" value="2"/>
</dbReference>
<proteinExistence type="predicted"/>
<feature type="chain" id="PRO_5045948923" evidence="3">
    <location>
        <begin position="22"/>
        <end position="251"/>
    </location>
</feature>
<protein>
    <submittedName>
        <fullName evidence="5">44242_t:CDS:1</fullName>
    </submittedName>
</protein>
<dbReference type="InterPro" id="IPR002509">
    <property type="entry name" value="NODB_dom"/>
</dbReference>
<name>A0ABN7VPI8_GIGMA</name>
<dbReference type="InterPro" id="IPR011330">
    <property type="entry name" value="Glyco_hydro/deAcase_b/a-brl"/>
</dbReference>
<keyword evidence="3" id="KW-0732">Signal</keyword>
<dbReference type="Proteomes" id="UP000789901">
    <property type="component" value="Unassembled WGS sequence"/>
</dbReference>
<dbReference type="PANTHER" id="PTHR10587">
    <property type="entry name" value="GLYCOSYL TRANSFERASE-RELATED"/>
    <property type="match status" value="1"/>
</dbReference>
<evidence type="ECO:0000259" key="4">
    <source>
        <dbReference type="PROSITE" id="PS51677"/>
    </source>
</evidence>
<sequence length="251" mass="27561">MYNKNLLKICITLVVSITATATASLTNSTGLPPNMPQFFPSLDKLAPTNANWTSLVDQAKVPAAPVNPSGYACAPGADTFCSFVCYACSKPDTDVTFCNNKKDWAITYDDGPSNNTLAILDRLDQNNQRATFFVIAVGLTPKYMRPPLGDCDDRVRSIAKQLGYKVALWNHDTFDWKSNADPTYDLNWIPNNFTIWAKNDSAVNGPVTLEHDLYTTSASKAPAAADIVKNYGYTARQLANCISDTHPYVEK</sequence>
<reference evidence="5 6" key="1">
    <citation type="submission" date="2021-06" db="EMBL/GenBank/DDBJ databases">
        <authorList>
            <person name="Kallberg Y."/>
            <person name="Tangrot J."/>
            <person name="Rosling A."/>
        </authorList>
    </citation>
    <scope>NUCLEOTIDE SEQUENCE [LARGE SCALE GENOMIC DNA]</scope>
    <source>
        <strain evidence="5 6">120-4 pot B 10/14</strain>
    </source>
</reference>
<feature type="domain" description="NodB homology" evidence="4">
    <location>
        <begin position="102"/>
        <end position="251"/>
    </location>
</feature>
<keyword evidence="1" id="KW-0479">Metal-binding</keyword>
<evidence type="ECO:0000313" key="5">
    <source>
        <dbReference type="EMBL" id="CAG8791015.1"/>
    </source>
</evidence>